<dbReference type="Proteomes" id="UP000694867">
    <property type="component" value="Unplaced"/>
</dbReference>
<evidence type="ECO:0000256" key="2">
    <source>
        <dbReference type="ARBA" id="ARBA00007626"/>
    </source>
</evidence>
<evidence type="ECO:0000256" key="6">
    <source>
        <dbReference type="ARBA" id="ARBA00022946"/>
    </source>
</evidence>
<gene>
    <name evidence="10" type="primary">LOC100905400</name>
</gene>
<dbReference type="GO" id="GO:0001682">
    <property type="term" value="P:tRNA 5'-leader removal"/>
    <property type="evidence" value="ECO:0007669"/>
    <property type="project" value="TreeGrafter"/>
</dbReference>
<dbReference type="AlphaFoldDB" id="A0AAJ7L746"/>
<dbReference type="CTD" id="31568"/>
<dbReference type="Pfam" id="PF16953">
    <property type="entry name" value="PRORP"/>
    <property type="match status" value="1"/>
</dbReference>
<evidence type="ECO:0000256" key="5">
    <source>
        <dbReference type="ARBA" id="ARBA00022833"/>
    </source>
</evidence>
<keyword evidence="3" id="KW-0479">Metal-binding</keyword>
<dbReference type="GO" id="GO:0097745">
    <property type="term" value="P:mitochondrial tRNA 5'-end processing"/>
    <property type="evidence" value="ECO:0007669"/>
    <property type="project" value="TreeGrafter"/>
</dbReference>
<dbReference type="GO" id="GO:0030678">
    <property type="term" value="C:mitochondrial ribonuclease P complex"/>
    <property type="evidence" value="ECO:0007669"/>
    <property type="project" value="TreeGrafter"/>
</dbReference>
<accession>A0AAJ7L746</accession>
<dbReference type="GO" id="GO:0046872">
    <property type="term" value="F:metal ion binding"/>
    <property type="evidence" value="ECO:0007669"/>
    <property type="project" value="UniProtKB-KW"/>
</dbReference>
<reference evidence="10" key="1">
    <citation type="submission" date="2025-08" db="UniProtKB">
        <authorList>
            <consortium name="RefSeq"/>
        </authorList>
    </citation>
    <scope>IDENTIFICATION</scope>
</reference>
<keyword evidence="5" id="KW-0862">Zinc</keyword>
<keyword evidence="7" id="KW-0496">Mitochondrion</keyword>
<dbReference type="InterPro" id="IPR031595">
    <property type="entry name" value="PRORP_C"/>
</dbReference>
<evidence type="ECO:0000313" key="10">
    <source>
        <dbReference type="RefSeq" id="XP_018496115.1"/>
    </source>
</evidence>
<evidence type="ECO:0000256" key="1">
    <source>
        <dbReference type="ARBA" id="ARBA00004173"/>
    </source>
</evidence>
<evidence type="ECO:0000256" key="7">
    <source>
        <dbReference type="ARBA" id="ARBA00023128"/>
    </source>
</evidence>
<dbReference type="KEGG" id="goe:100905400"/>
<evidence type="ECO:0000256" key="4">
    <source>
        <dbReference type="ARBA" id="ARBA00022801"/>
    </source>
</evidence>
<keyword evidence="4" id="KW-0378">Hydrolase</keyword>
<name>A0AAJ7L746_9ACAR</name>
<dbReference type="PANTHER" id="PTHR13547:SF1">
    <property type="entry name" value="MITOCHONDRIAL RIBONUCLEASE P CATALYTIC SUBUNIT"/>
    <property type="match status" value="1"/>
</dbReference>
<keyword evidence="9" id="KW-1185">Reference proteome</keyword>
<evidence type="ECO:0000259" key="8">
    <source>
        <dbReference type="Pfam" id="PF16953"/>
    </source>
</evidence>
<evidence type="ECO:0000313" key="9">
    <source>
        <dbReference type="Proteomes" id="UP000694867"/>
    </source>
</evidence>
<dbReference type="Gene3D" id="3.40.50.11980">
    <property type="match status" value="1"/>
</dbReference>
<protein>
    <submittedName>
        <fullName evidence="10">Mitochondrial ribonuclease P catalytic subunit</fullName>
    </submittedName>
</protein>
<proteinExistence type="inferred from homology"/>
<dbReference type="GO" id="GO:0004526">
    <property type="term" value="F:ribonuclease P activity"/>
    <property type="evidence" value="ECO:0007669"/>
    <property type="project" value="TreeGrafter"/>
</dbReference>
<feature type="domain" description="PRORP" evidence="8">
    <location>
        <begin position="281"/>
        <end position="514"/>
    </location>
</feature>
<comment type="similarity">
    <text evidence="2">Belongs to the PPR family. P subfamily.</text>
</comment>
<dbReference type="RefSeq" id="XP_018496115.1">
    <property type="nucleotide sequence ID" value="XM_018640599.1"/>
</dbReference>
<sequence>MWAAWLVRRTPIITRNQISQQLSSRLRSGFAVSTRAKIGAEVEAQDIQEIGQLTKPKITFGFETSLREAIVKQSNVDWNHIQNVEFPKAKQTCDLVFRGSFATAVFLALQAPHDSDHLRQFVAHVGRENLSLTLLAKYMACCLDSEEILRCWREIGSRSPEVLPQHASYIIRGLLRTPEWRSAVDILKAEPIGTKNALGAGVIAKLFEEGADSEAFDLYSRSDSYCIDAEADACMEDPDRAERYLDMIVKMEFKLSYNFDIEKRTSWRKHFEANRAKMKWNSECSCCRTRLPPGRISSHDFSKMREACLNLILNDRAGSLHLSTTPGEMDRFQNFIRRNGPYDAIIDGLNVVYRYELPLRRIHGLLEDYKARGFSRILILLRSHAKREFNMMKLPPDVDMYCVQNASRDDPYIILAALLSHDRCRLLSFDFYRDHIYRLKKSKQFDRDDNTARTFFKWLNTHKDSFIDFQKPGSAAPTIKLRMAPAHFPVPHVDIGGWHIPFVQKTGYPPTWLCLRRRDSFDRKLVL</sequence>
<comment type="subcellular location">
    <subcellularLocation>
        <location evidence="1">Mitochondrion</location>
    </subcellularLocation>
</comment>
<dbReference type="GeneID" id="100905400"/>
<organism evidence="9 10">
    <name type="scientific">Galendromus occidentalis</name>
    <name type="common">western predatory mite</name>
    <dbReference type="NCBI Taxonomy" id="34638"/>
    <lineage>
        <taxon>Eukaryota</taxon>
        <taxon>Metazoa</taxon>
        <taxon>Ecdysozoa</taxon>
        <taxon>Arthropoda</taxon>
        <taxon>Chelicerata</taxon>
        <taxon>Arachnida</taxon>
        <taxon>Acari</taxon>
        <taxon>Parasitiformes</taxon>
        <taxon>Mesostigmata</taxon>
        <taxon>Gamasina</taxon>
        <taxon>Phytoseioidea</taxon>
        <taxon>Phytoseiidae</taxon>
        <taxon>Typhlodrominae</taxon>
        <taxon>Galendromus</taxon>
    </lineage>
</organism>
<keyword evidence="6" id="KW-0809">Transit peptide</keyword>
<dbReference type="PANTHER" id="PTHR13547">
    <property type="match status" value="1"/>
</dbReference>
<evidence type="ECO:0000256" key="3">
    <source>
        <dbReference type="ARBA" id="ARBA00022723"/>
    </source>
</evidence>